<accession>A0ABV3QIG8</accession>
<sequence length="121" mass="13647">MNQANLKNTIIVAWLDLDPDQLAADVPVVMIARPRPQREEDGGGAIIEDFPYVSWRTIGAYNERVYEAFAGYKGSHTTDLPGYAYAEDWKEFLYALRKARAIASDPLWEAPRDGVVYHCLA</sequence>
<dbReference type="EMBL" id="JBFOHK010000004">
    <property type="protein sequence ID" value="MEW9572916.1"/>
    <property type="molecule type" value="Genomic_DNA"/>
</dbReference>
<organism evidence="1 2">
    <name type="scientific">Rhodanobacter lycopersici</name>
    <dbReference type="NCBI Taxonomy" id="3162487"/>
    <lineage>
        <taxon>Bacteria</taxon>
        <taxon>Pseudomonadati</taxon>
        <taxon>Pseudomonadota</taxon>
        <taxon>Gammaproteobacteria</taxon>
        <taxon>Lysobacterales</taxon>
        <taxon>Rhodanobacteraceae</taxon>
        <taxon>Rhodanobacter</taxon>
    </lineage>
</organism>
<proteinExistence type="predicted"/>
<name>A0ABV3QIG8_9GAMM</name>
<evidence type="ECO:0000313" key="2">
    <source>
        <dbReference type="Proteomes" id="UP001556220"/>
    </source>
</evidence>
<dbReference type="Proteomes" id="UP001556220">
    <property type="component" value="Unassembled WGS sequence"/>
</dbReference>
<reference evidence="1 2" key="1">
    <citation type="submission" date="2024-06" db="EMBL/GenBank/DDBJ databases">
        <authorList>
            <person name="Woo H."/>
        </authorList>
    </citation>
    <scope>NUCLEOTIDE SEQUENCE [LARGE SCALE GENOMIC DNA]</scope>
    <source>
        <strain evidence="1 2">Si-c</strain>
    </source>
</reference>
<comment type="caution">
    <text evidence="1">The sequence shown here is derived from an EMBL/GenBank/DDBJ whole genome shotgun (WGS) entry which is preliminary data.</text>
</comment>
<dbReference type="RefSeq" id="WP_367854980.1">
    <property type="nucleotide sequence ID" value="NZ_JBFOHK010000004.1"/>
</dbReference>
<protein>
    <submittedName>
        <fullName evidence="1">Uncharacterized protein</fullName>
    </submittedName>
</protein>
<keyword evidence="2" id="KW-1185">Reference proteome</keyword>
<evidence type="ECO:0000313" key="1">
    <source>
        <dbReference type="EMBL" id="MEW9572916.1"/>
    </source>
</evidence>
<gene>
    <name evidence="1" type="ORF">ABQJ54_14255</name>
</gene>